<dbReference type="InterPro" id="IPR001387">
    <property type="entry name" value="Cro/C1-type_HTH"/>
</dbReference>
<proteinExistence type="predicted"/>
<dbReference type="InterPro" id="IPR015927">
    <property type="entry name" value="Peptidase_S24_S26A/B/C"/>
</dbReference>
<evidence type="ECO:0000256" key="3">
    <source>
        <dbReference type="ARBA" id="ARBA00023163"/>
    </source>
</evidence>
<dbReference type="PROSITE" id="PS50943">
    <property type="entry name" value="HTH_CROC1"/>
    <property type="match status" value="1"/>
</dbReference>
<evidence type="ECO:0000313" key="5">
    <source>
        <dbReference type="EMBL" id="QIE86972.1"/>
    </source>
</evidence>
<feature type="domain" description="HTH cro/C1-type" evidence="4">
    <location>
        <begin position="44"/>
        <end position="105"/>
    </location>
</feature>
<evidence type="ECO:0000256" key="1">
    <source>
        <dbReference type="ARBA" id="ARBA00023015"/>
    </source>
</evidence>
<protein>
    <submittedName>
        <fullName evidence="5">Helix-turn-helix domain-containing protein</fullName>
    </submittedName>
</protein>
<keyword evidence="2" id="KW-0238">DNA-binding</keyword>
<dbReference type="GO" id="GO:0003677">
    <property type="term" value="F:DNA binding"/>
    <property type="evidence" value="ECO:0007669"/>
    <property type="project" value="UniProtKB-KW"/>
</dbReference>
<dbReference type="InterPro" id="IPR036286">
    <property type="entry name" value="LexA/Signal_pep-like_sf"/>
</dbReference>
<accession>A0A6G6IVE1</accession>
<name>A0A6G6IVE1_PSENT</name>
<dbReference type="EMBL" id="CP049140">
    <property type="protein sequence ID" value="QIE86972.1"/>
    <property type="molecule type" value="Genomic_DNA"/>
</dbReference>
<dbReference type="Gene3D" id="1.10.260.40">
    <property type="entry name" value="lambda repressor-like DNA-binding domains"/>
    <property type="match status" value="1"/>
</dbReference>
<dbReference type="SMART" id="SM00530">
    <property type="entry name" value="HTH_XRE"/>
    <property type="match status" value="1"/>
</dbReference>
<dbReference type="InterPro" id="IPR039418">
    <property type="entry name" value="LexA-like"/>
</dbReference>
<dbReference type="InterPro" id="IPR010982">
    <property type="entry name" value="Lambda_DNA-bd_dom_sf"/>
</dbReference>
<dbReference type="SUPFAM" id="SSF47413">
    <property type="entry name" value="lambda repressor-like DNA-binding domains"/>
    <property type="match status" value="1"/>
</dbReference>
<dbReference type="Gene3D" id="2.10.109.10">
    <property type="entry name" value="Umud Fragment, subunit A"/>
    <property type="match status" value="1"/>
</dbReference>
<organism evidence="5 6">
    <name type="scientific">Pseudomonas nitroreducens</name>
    <dbReference type="NCBI Taxonomy" id="46680"/>
    <lineage>
        <taxon>Bacteria</taxon>
        <taxon>Pseudomonadati</taxon>
        <taxon>Pseudomonadota</taxon>
        <taxon>Gammaproteobacteria</taxon>
        <taxon>Pseudomonadales</taxon>
        <taxon>Pseudomonadaceae</taxon>
        <taxon>Pseudomonas</taxon>
    </lineage>
</organism>
<dbReference type="Pfam" id="PF00717">
    <property type="entry name" value="Peptidase_S24"/>
    <property type="match status" value="1"/>
</dbReference>
<gene>
    <name evidence="5" type="ORF">G5B91_12135</name>
</gene>
<keyword evidence="3" id="KW-0804">Transcription</keyword>
<sequence length="279" mass="31442">MSPQNTACFVFIQQGRVFEAKQRNLYASRMTNKDRTPTPLAALFKQRRKQRKWSQTLIAEHVRSLLGPEQTFSQQTYAAFESGETKHTKFAIQIAQALGISMEEVAAVSSASPSQSDSTQSMLLTPIEVWDDDTPLDEDEVEVPLLKEVELSAGSGRTAIQEVTRSKLRFGRRTLRRMGVEPENAVCATVTGNSMEPVLPDGSTVGVDKGKTTVKDGDMYVLRHGDHLRVKLLYRLPRGGVRLRSFNRDEHPDEEYPEIALVEEEITIIGRVFWYSVLR</sequence>
<dbReference type="CDD" id="cd06529">
    <property type="entry name" value="S24_LexA-like"/>
    <property type="match status" value="1"/>
</dbReference>
<dbReference type="CDD" id="cd00093">
    <property type="entry name" value="HTH_XRE"/>
    <property type="match status" value="1"/>
</dbReference>
<dbReference type="PANTHER" id="PTHR40661">
    <property type="match status" value="1"/>
</dbReference>
<dbReference type="KEGG" id="pnt:G5B91_12135"/>
<dbReference type="SUPFAM" id="SSF51306">
    <property type="entry name" value="LexA/Signal peptidase"/>
    <property type="match status" value="1"/>
</dbReference>
<evidence type="ECO:0000259" key="4">
    <source>
        <dbReference type="PROSITE" id="PS50943"/>
    </source>
</evidence>
<keyword evidence="1" id="KW-0805">Transcription regulation</keyword>
<dbReference type="Proteomes" id="UP000501063">
    <property type="component" value="Chromosome"/>
</dbReference>
<evidence type="ECO:0000256" key="2">
    <source>
        <dbReference type="ARBA" id="ARBA00023125"/>
    </source>
</evidence>
<dbReference type="Pfam" id="PF01381">
    <property type="entry name" value="HTH_3"/>
    <property type="match status" value="1"/>
</dbReference>
<dbReference type="PANTHER" id="PTHR40661:SF2">
    <property type="entry name" value="HTH-TYPE TRANSCRIPTIONAL REGULATOR PRTR"/>
    <property type="match status" value="1"/>
</dbReference>
<dbReference type="AlphaFoldDB" id="A0A6G6IVE1"/>
<reference evidence="5 6" key="1">
    <citation type="submission" date="2020-02" db="EMBL/GenBank/DDBJ databases">
        <title>Integrative conjugative elements (ICEs) and plasmids drive adaptation of Pseudomonas nitroreducens strain HBP1 to wastewater environment.</title>
        <authorList>
            <person name="Sentchilo V."/>
            <person name="Carraro N."/>
            <person name="Bertelli C."/>
            <person name="van der Meer J.R."/>
        </authorList>
    </citation>
    <scope>NUCLEOTIDE SEQUENCE [LARGE SCALE GENOMIC DNA]</scope>
    <source>
        <strain evidence="5 6">HBP1</strain>
    </source>
</reference>
<evidence type="ECO:0000313" key="6">
    <source>
        <dbReference type="Proteomes" id="UP000501063"/>
    </source>
</evidence>